<feature type="binding site" evidence="11">
    <location>
        <position position="78"/>
    </location>
    <ligand>
        <name>Na(+)</name>
        <dbReference type="ChEBI" id="CHEBI:29101"/>
        <note>structural</note>
    </ligand>
</feature>
<evidence type="ECO:0000256" key="4">
    <source>
        <dbReference type="ARBA" id="ARBA00022692"/>
    </source>
</evidence>
<protein>
    <recommendedName>
        <fullName evidence="11">Fluoride-specific ion channel FluC</fullName>
    </recommendedName>
</protein>
<reference evidence="12" key="1">
    <citation type="submission" date="2015-10" db="EMBL/GenBank/DDBJ databases">
        <title>Draft genome sequence of Salegentibacter mishustinae KCTC 12263.</title>
        <authorList>
            <person name="Lin W."/>
            <person name="Zheng Q."/>
        </authorList>
    </citation>
    <scope>NUCLEOTIDE SEQUENCE [LARGE SCALE GENOMIC DNA]</scope>
    <source>
        <strain evidence="12">KCTC 12263</strain>
    </source>
</reference>
<dbReference type="InterPro" id="IPR003691">
    <property type="entry name" value="FluC"/>
</dbReference>
<evidence type="ECO:0000256" key="3">
    <source>
        <dbReference type="ARBA" id="ARBA00022519"/>
    </source>
</evidence>
<keyword evidence="6 11" id="KW-0406">Ion transport</keyword>
<evidence type="ECO:0000313" key="13">
    <source>
        <dbReference type="Proteomes" id="UP000051643"/>
    </source>
</evidence>
<sequence>MFKQLLLIFLGGGLGSVLRYLISKSLNSETFFLPYGTFTVNILGSLLLGLILGLAARHEFFSSNLVLFLAVGFCGGFTTFSSFALENQALLRSGDYLNFFFYAFGSIILGILAVFLGLFLSKLT</sequence>
<feature type="transmembrane region" description="Helical" evidence="11">
    <location>
        <begin position="97"/>
        <end position="120"/>
    </location>
</feature>
<evidence type="ECO:0000256" key="10">
    <source>
        <dbReference type="ARBA" id="ARBA00035585"/>
    </source>
</evidence>
<keyword evidence="3" id="KW-0997">Cell inner membrane</keyword>
<dbReference type="PANTHER" id="PTHR28259">
    <property type="entry name" value="FLUORIDE EXPORT PROTEIN 1-RELATED"/>
    <property type="match status" value="1"/>
</dbReference>
<evidence type="ECO:0000256" key="9">
    <source>
        <dbReference type="ARBA" id="ARBA00035120"/>
    </source>
</evidence>
<dbReference type="GO" id="GO:0046872">
    <property type="term" value="F:metal ion binding"/>
    <property type="evidence" value="ECO:0007669"/>
    <property type="project" value="UniProtKB-KW"/>
</dbReference>
<keyword evidence="2 11" id="KW-1003">Cell membrane</keyword>
<keyword evidence="11" id="KW-0479">Metal-binding</keyword>
<evidence type="ECO:0000256" key="11">
    <source>
        <dbReference type="HAMAP-Rule" id="MF_00454"/>
    </source>
</evidence>
<keyword evidence="8 11" id="KW-0407">Ion channel</keyword>
<feature type="binding site" evidence="11">
    <location>
        <position position="75"/>
    </location>
    <ligand>
        <name>Na(+)</name>
        <dbReference type="ChEBI" id="CHEBI:29101"/>
        <note>structural</note>
    </ligand>
</feature>
<evidence type="ECO:0000256" key="6">
    <source>
        <dbReference type="ARBA" id="ARBA00023065"/>
    </source>
</evidence>
<dbReference type="STRING" id="270918.APR42_00985"/>
<comment type="activity regulation">
    <text evidence="11">Na(+) is not transported, but it plays an essential structural role and its presence is essential for fluoride channel function.</text>
</comment>
<feature type="transmembrane region" description="Helical" evidence="11">
    <location>
        <begin position="35"/>
        <end position="56"/>
    </location>
</feature>
<dbReference type="NCBIfam" id="TIGR00494">
    <property type="entry name" value="crcB"/>
    <property type="match status" value="1"/>
</dbReference>
<evidence type="ECO:0000256" key="7">
    <source>
        <dbReference type="ARBA" id="ARBA00023136"/>
    </source>
</evidence>
<dbReference type="RefSeq" id="WP_057480295.1">
    <property type="nucleotide sequence ID" value="NZ_BMWR01000002.1"/>
</dbReference>
<evidence type="ECO:0000313" key="12">
    <source>
        <dbReference type="EMBL" id="KRG30469.1"/>
    </source>
</evidence>
<comment type="catalytic activity">
    <reaction evidence="10">
        <text>fluoride(in) = fluoride(out)</text>
        <dbReference type="Rhea" id="RHEA:76159"/>
        <dbReference type="ChEBI" id="CHEBI:17051"/>
    </reaction>
    <physiologicalReaction direction="left-to-right" evidence="10">
        <dbReference type="Rhea" id="RHEA:76160"/>
    </physiologicalReaction>
</comment>
<keyword evidence="5 11" id="KW-1133">Transmembrane helix</keyword>
<dbReference type="GO" id="GO:0062054">
    <property type="term" value="F:fluoride channel activity"/>
    <property type="evidence" value="ECO:0007669"/>
    <property type="project" value="UniProtKB-UniRule"/>
</dbReference>
<keyword evidence="13" id="KW-1185">Reference proteome</keyword>
<keyword evidence="11" id="KW-0915">Sodium</keyword>
<evidence type="ECO:0000256" key="1">
    <source>
        <dbReference type="ARBA" id="ARBA00004651"/>
    </source>
</evidence>
<evidence type="ECO:0000256" key="8">
    <source>
        <dbReference type="ARBA" id="ARBA00023303"/>
    </source>
</evidence>
<evidence type="ECO:0000256" key="5">
    <source>
        <dbReference type="ARBA" id="ARBA00022989"/>
    </source>
</evidence>
<dbReference type="Pfam" id="PF02537">
    <property type="entry name" value="CRCB"/>
    <property type="match status" value="1"/>
</dbReference>
<name>A0A0Q9ZBN0_9FLAO</name>
<gene>
    <name evidence="11" type="primary">fluC</name>
    <name evidence="11" type="synonym">crcB</name>
    <name evidence="12" type="ORF">APR42_00985</name>
</gene>
<comment type="similarity">
    <text evidence="9 11">Belongs to the fluoride channel Fluc/FEX (TC 1.A.43) family.</text>
</comment>
<dbReference type="OrthoDB" id="9815830at2"/>
<comment type="subcellular location">
    <subcellularLocation>
        <location evidence="1 11">Cell membrane</location>
        <topology evidence="1 11">Multi-pass membrane protein</topology>
    </subcellularLocation>
</comment>
<accession>A0A0Q9ZBN0</accession>
<keyword evidence="4 11" id="KW-0812">Transmembrane</keyword>
<dbReference type="AlphaFoldDB" id="A0A0Q9ZBN0"/>
<comment type="caution">
    <text evidence="12">The sequence shown here is derived from an EMBL/GenBank/DDBJ whole genome shotgun (WGS) entry which is preliminary data.</text>
</comment>
<feature type="transmembrane region" description="Helical" evidence="11">
    <location>
        <begin position="65"/>
        <end position="85"/>
    </location>
</feature>
<dbReference type="EMBL" id="LKTP01000001">
    <property type="protein sequence ID" value="KRG30469.1"/>
    <property type="molecule type" value="Genomic_DNA"/>
</dbReference>
<keyword evidence="11" id="KW-0813">Transport</keyword>
<organism evidence="12 13">
    <name type="scientific">Salegentibacter mishustinae</name>
    <dbReference type="NCBI Taxonomy" id="270918"/>
    <lineage>
        <taxon>Bacteria</taxon>
        <taxon>Pseudomonadati</taxon>
        <taxon>Bacteroidota</taxon>
        <taxon>Flavobacteriia</taxon>
        <taxon>Flavobacteriales</taxon>
        <taxon>Flavobacteriaceae</taxon>
        <taxon>Salegentibacter</taxon>
    </lineage>
</organism>
<comment type="function">
    <text evidence="11">Fluoride-specific ion channel. Important for reducing fluoride concentration in the cell, thus reducing its toxicity.</text>
</comment>
<dbReference type="HAMAP" id="MF_00454">
    <property type="entry name" value="FluC"/>
    <property type="match status" value="1"/>
</dbReference>
<dbReference type="Proteomes" id="UP000051643">
    <property type="component" value="Unassembled WGS sequence"/>
</dbReference>
<dbReference type="GO" id="GO:0005886">
    <property type="term" value="C:plasma membrane"/>
    <property type="evidence" value="ECO:0007669"/>
    <property type="project" value="UniProtKB-SubCell"/>
</dbReference>
<proteinExistence type="inferred from homology"/>
<keyword evidence="7 11" id="KW-0472">Membrane</keyword>
<dbReference type="PANTHER" id="PTHR28259:SF1">
    <property type="entry name" value="FLUORIDE EXPORT PROTEIN 1-RELATED"/>
    <property type="match status" value="1"/>
</dbReference>
<dbReference type="GO" id="GO:0140114">
    <property type="term" value="P:cellular detoxification of fluoride"/>
    <property type="evidence" value="ECO:0007669"/>
    <property type="project" value="UniProtKB-UniRule"/>
</dbReference>
<evidence type="ECO:0000256" key="2">
    <source>
        <dbReference type="ARBA" id="ARBA00022475"/>
    </source>
</evidence>